<feature type="domain" description="Putative zinc-finger" evidence="4">
    <location>
        <begin position="21"/>
        <end position="44"/>
    </location>
</feature>
<dbReference type="Pfam" id="PF13490">
    <property type="entry name" value="zf-HC2"/>
    <property type="match status" value="1"/>
</dbReference>
<dbReference type="AlphaFoldDB" id="A0AAD1EM97"/>
<feature type="compositionally biased region" description="Basic residues" evidence="3">
    <location>
        <begin position="126"/>
        <end position="154"/>
    </location>
</feature>
<proteinExistence type="predicted"/>
<gene>
    <name evidence="5" type="ORF">C7V51_08300</name>
</gene>
<evidence type="ECO:0000259" key="4">
    <source>
        <dbReference type="Pfam" id="PF13490"/>
    </source>
</evidence>
<reference evidence="5 6" key="1">
    <citation type="submission" date="2018-03" db="EMBL/GenBank/DDBJ databases">
        <title>Bacteriophage NCPPB3778 and a type I-E CRISPR drive the evolution of the US Biological Select Agent, Rathayibacter toxicus.</title>
        <authorList>
            <person name="Davis E.W.II."/>
            <person name="Tabima J.F."/>
            <person name="Weisberg A.J."/>
            <person name="Dantas Lopes L."/>
            <person name="Wiseman M.S."/>
            <person name="Wiseman M.S."/>
            <person name="Pupko T."/>
            <person name="Belcher M.S."/>
            <person name="Sechler A.J."/>
            <person name="Tancos M.A."/>
            <person name="Schroeder B.K."/>
            <person name="Murray T.D."/>
            <person name="Luster D.G."/>
            <person name="Schneider W.L."/>
            <person name="Rogers E."/>
            <person name="Andreote F.D."/>
            <person name="Grunwald N.J."/>
            <person name="Putnam M.L."/>
            <person name="Chang J.H."/>
        </authorList>
    </citation>
    <scope>NUCLEOTIDE SEQUENCE [LARGE SCALE GENOMIC DNA]</scope>
    <source>
        <strain evidence="5 6">NCCPB 2253</strain>
    </source>
</reference>
<keyword evidence="2" id="KW-0804">Transcription</keyword>
<dbReference type="EMBL" id="CP028130">
    <property type="protein sequence ID" value="AZZ55873.1"/>
    <property type="molecule type" value="Genomic_DNA"/>
</dbReference>
<organism evidence="5 6">
    <name type="scientific">Rathayibacter iranicus</name>
    <dbReference type="NCBI Taxonomy" id="59737"/>
    <lineage>
        <taxon>Bacteria</taxon>
        <taxon>Bacillati</taxon>
        <taxon>Actinomycetota</taxon>
        <taxon>Actinomycetes</taxon>
        <taxon>Micrococcales</taxon>
        <taxon>Microbacteriaceae</taxon>
        <taxon>Rathayibacter</taxon>
    </lineage>
</organism>
<dbReference type="KEGG" id="ria:C7V51_08300"/>
<feature type="region of interest" description="Disordered" evidence="3">
    <location>
        <begin position="67"/>
        <end position="154"/>
    </location>
</feature>
<evidence type="ECO:0000313" key="5">
    <source>
        <dbReference type="EMBL" id="AZZ55873.1"/>
    </source>
</evidence>
<evidence type="ECO:0000313" key="6">
    <source>
        <dbReference type="Proteomes" id="UP000283946"/>
    </source>
</evidence>
<feature type="compositionally biased region" description="Low complexity" evidence="3">
    <location>
        <begin position="103"/>
        <end position="125"/>
    </location>
</feature>
<dbReference type="Proteomes" id="UP000283946">
    <property type="component" value="Chromosome"/>
</dbReference>
<dbReference type="InterPro" id="IPR027383">
    <property type="entry name" value="Znf_put"/>
</dbReference>
<sequence>MTNDPLSDEAHDDSFRDWDAAYLLGSLSAADRRAFELHLRGCPPAARAWLSSFPCPVCSRIFRRVRHCVSSRSRTRAPTSRPRPRSSPASPPPPSRCAGARGSGSPPSSSPLRESRRQPPSLSRWRLLRHSRRSRQSARRCRWLPRPAFRSRPR</sequence>
<dbReference type="InterPro" id="IPR041916">
    <property type="entry name" value="Anti_sigma_zinc_sf"/>
</dbReference>
<dbReference type="Gene3D" id="1.10.10.1320">
    <property type="entry name" value="Anti-sigma factor, zinc-finger domain"/>
    <property type="match status" value="1"/>
</dbReference>
<keyword evidence="1" id="KW-0805">Transcription regulation</keyword>
<name>A0AAD1EM97_9MICO</name>
<evidence type="ECO:0000256" key="3">
    <source>
        <dbReference type="SAM" id="MobiDB-lite"/>
    </source>
</evidence>
<evidence type="ECO:0000256" key="2">
    <source>
        <dbReference type="ARBA" id="ARBA00023163"/>
    </source>
</evidence>
<evidence type="ECO:0000256" key="1">
    <source>
        <dbReference type="ARBA" id="ARBA00023015"/>
    </source>
</evidence>
<protein>
    <recommendedName>
        <fullName evidence="4">Putative zinc-finger domain-containing protein</fullName>
    </recommendedName>
</protein>
<accession>A0AAD1EM97</accession>
<dbReference type="RefSeq" id="WP_127843955.1">
    <property type="nucleotide sequence ID" value="NZ_CP028130.1"/>
</dbReference>